<organism evidence="2 3">
    <name type="scientific">Caerostris darwini</name>
    <dbReference type="NCBI Taxonomy" id="1538125"/>
    <lineage>
        <taxon>Eukaryota</taxon>
        <taxon>Metazoa</taxon>
        <taxon>Ecdysozoa</taxon>
        <taxon>Arthropoda</taxon>
        <taxon>Chelicerata</taxon>
        <taxon>Arachnida</taxon>
        <taxon>Araneae</taxon>
        <taxon>Araneomorphae</taxon>
        <taxon>Entelegynae</taxon>
        <taxon>Araneoidea</taxon>
        <taxon>Araneidae</taxon>
        <taxon>Caerostris</taxon>
    </lineage>
</organism>
<proteinExistence type="predicted"/>
<feature type="region of interest" description="Disordered" evidence="1">
    <location>
        <begin position="15"/>
        <end position="40"/>
    </location>
</feature>
<dbReference type="AlphaFoldDB" id="A0AAV4UIP4"/>
<sequence length="92" mass="10862">MEQFNKQKKKLNSITFNRLDLKRKPSVQKNDTTETKTSNTKRGLTFNEWLLKKEPPKHHKWNYGYDGGVLVSYYDGGCTSRPSYCNPQLWTF</sequence>
<evidence type="ECO:0000256" key="1">
    <source>
        <dbReference type="SAM" id="MobiDB-lite"/>
    </source>
</evidence>
<reference evidence="2 3" key="1">
    <citation type="submission" date="2021-06" db="EMBL/GenBank/DDBJ databases">
        <title>Caerostris darwini draft genome.</title>
        <authorList>
            <person name="Kono N."/>
            <person name="Arakawa K."/>
        </authorList>
    </citation>
    <scope>NUCLEOTIDE SEQUENCE [LARGE SCALE GENOMIC DNA]</scope>
</reference>
<accession>A0AAV4UIP4</accession>
<name>A0AAV4UIP4_9ARAC</name>
<protein>
    <submittedName>
        <fullName evidence="2">Uncharacterized protein</fullName>
    </submittedName>
</protein>
<dbReference type="EMBL" id="BPLQ01011330">
    <property type="protein sequence ID" value="GIY57390.1"/>
    <property type="molecule type" value="Genomic_DNA"/>
</dbReference>
<comment type="caution">
    <text evidence="2">The sequence shown here is derived from an EMBL/GenBank/DDBJ whole genome shotgun (WGS) entry which is preliminary data.</text>
</comment>
<keyword evidence="3" id="KW-1185">Reference proteome</keyword>
<dbReference type="Proteomes" id="UP001054837">
    <property type="component" value="Unassembled WGS sequence"/>
</dbReference>
<evidence type="ECO:0000313" key="3">
    <source>
        <dbReference type="Proteomes" id="UP001054837"/>
    </source>
</evidence>
<evidence type="ECO:0000313" key="2">
    <source>
        <dbReference type="EMBL" id="GIY57390.1"/>
    </source>
</evidence>
<feature type="compositionally biased region" description="Polar residues" evidence="1">
    <location>
        <begin position="27"/>
        <end position="40"/>
    </location>
</feature>
<gene>
    <name evidence="2" type="ORF">CDAR_608241</name>
</gene>